<feature type="transmembrane region" description="Helical" evidence="4">
    <location>
        <begin position="380"/>
        <end position="398"/>
    </location>
</feature>
<dbReference type="RefSeq" id="WP_331271484.1">
    <property type="nucleotide sequence ID" value="NZ_JADOTZ010000001.1"/>
</dbReference>
<dbReference type="PANTHER" id="PTHR43630">
    <property type="entry name" value="POLY-BETA-1,6-N-ACETYL-D-GLUCOSAMINE SYNTHASE"/>
    <property type="match status" value="1"/>
</dbReference>
<evidence type="ECO:0000313" key="6">
    <source>
        <dbReference type="EMBL" id="MBG6084752.1"/>
    </source>
</evidence>
<organism evidence="6 7">
    <name type="scientific">Zhihengliuella flava</name>
    <dbReference type="NCBI Taxonomy" id="1285193"/>
    <lineage>
        <taxon>Bacteria</taxon>
        <taxon>Bacillati</taxon>
        <taxon>Actinomycetota</taxon>
        <taxon>Actinomycetes</taxon>
        <taxon>Micrococcales</taxon>
        <taxon>Micrococcaceae</taxon>
        <taxon>Zhihengliuella</taxon>
    </lineage>
</organism>
<keyword evidence="4" id="KW-0472">Membrane</keyword>
<keyword evidence="2" id="KW-0328">Glycosyltransferase</keyword>
<dbReference type="Pfam" id="PF00535">
    <property type="entry name" value="Glycos_transf_2"/>
    <property type="match status" value="1"/>
</dbReference>
<evidence type="ECO:0000256" key="2">
    <source>
        <dbReference type="ARBA" id="ARBA00022676"/>
    </source>
</evidence>
<evidence type="ECO:0000313" key="7">
    <source>
        <dbReference type="Proteomes" id="UP000625033"/>
    </source>
</evidence>
<dbReference type="PANTHER" id="PTHR43630:SF1">
    <property type="entry name" value="POLY-BETA-1,6-N-ACETYL-D-GLUCOSAMINE SYNTHASE"/>
    <property type="match status" value="1"/>
</dbReference>
<feature type="transmembrane region" description="Helical" evidence="4">
    <location>
        <begin position="404"/>
        <end position="423"/>
    </location>
</feature>
<gene>
    <name evidence="6" type="ORF">IW252_001519</name>
</gene>
<protein>
    <submittedName>
        <fullName evidence="6">Cellulose synthase/poly-beta-1,6-N-acetylglucosamine synthase-like glycosyltransferase</fullName>
    </submittedName>
</protein>
<reference evidence="6" key="1">
    <citation type="submission" date="2020-11" db="EMBL/GenBank/DDBJ databases">
        <title>Sequencing the genomes of 1000 actinobacteria strains.</title>
        <authorList>
            <person name="Klenk H.-P."/>
        </authorList>
    </citation>
    <scope>NUCLEOTIDE SEQUENCE</scope>
    <source>
        <strain evidence="6">DSM 26152</strain>
    </source>
</reference>
<dbReference type="Gene3D" id="3.90.550.10">
    <property type="entry name" value="Spore Coat Polysaccharide Biosynthesis Protein SpsA, Chain A"/>
    <property type="match status" value="1"/>
</dbReference>
<accession>A0A931GFK2</accession>
<dbReference type="InterPro" id="IPR001173">
    <property type="entry name" value="Glyco_trans_2-like"/>
</dbReference>
<keyword evidence="4" id="KW-1133">Transmembrane helix</keyword>
<evidence type="ECO:0000256" key="1">
    <source>
        <dbReference type="ARBA" id="ARBA00006739"/>
    </source>
</evidence>
<dbReference type="CDD" id="cd06423">
    <property type="entry name" value="CESA_like"/>
    <property type="match status" value="1"/>
</dbReference>
<feature type="domain" description="Glycosyltransferase 2-like" evidence="5">
    <location>
        <begin position="124"/>
        <end position="289"/>
    </location>
</feature>
<comment type="caution">
    <text evidence="6">The sequence shown here is derived from an EMBL/GenBank/DDBJ whole genome shotgun (WGS) entry which is preliminary data.</text>
</comment>
<sequence length="485" mass="53269">MVQQSKVSRSARLAGVVVMATSTVLALAVLGIILWEDPHPDWEPRAGSLFGIDILYDPSAPTLGLIVLSAVIACLAAAAVVIHEARVAARHRRTAPEVLKRPLAPRRIMEATRGEFAGEVTITALIPAHNEAQNLGATLESLRQQTAAPDRIIVVADNCTDETVPIARAAGVEVFETKDNVHKKGGGLNQALAGILPTLGANDTLLIMDADTRFADTRFLATARQRFTSDRALMAVGGLFRGEPGNGLLGQFQRNEFARYSREIKRRRGRVFVLTGTASVFRATALREVAASRGGLLPGHHGEVYDTVALTEDNEITLAIKTLGGLTTSPNECGVVTEIMPTWRALWKQRLRWQRGALENLGQYGLTSTTARYWSQQIGISYSVIALTAYFVLIIIMMLALTEWIWFTFWITVGIIFMLERVITVWSGGWKARLLAVFVIPELLYDLYCNIIFVKGVLDMTFAKEATWSHHEQGPRRNRVAGGQA</sequence>
<dbReference type="AlphaFoldDB" id="A0A931GFK2"/>
<proteinExistence type="inferred from homology"/>
<dbReference type="SUPFAM" id="SSF53448">
    <property type="entry name" value="Nucleotide-diphospho-sugar transferases"/>
    <property type="match status" value="1"/>
</dbReference>
<keyword evidence="3" id="KW-0808">Transferase</keyword>
<feature type="transmembrane region" description="Helical" evidence="4">
    <location>
        <begin position="435"/>
        <end position="454"/>
    </location>
</feature>
<name>A0A931GFK2_9MICC</name>
<evidence type="ECO:0000256" key="4">
    <source>
        <dbReference type="SAM" id="Phobius"/>
    </source>
</evidence>
<dbReference type="GO" id="GO:0016757">
    <property type="term" value="F:glycosyltransferase activity"/>
    <property type="evidence" value="ECO:0007669"/>
    <property type="project" value="UniProtKB-KW"/>
</dbReference>
<evidence type="ECO:0000259" key="5">
    <source>
        <dbReference type="Pfam" id="PF00535"/>
    </source>
</evidence>
<comment type="similarity">
    <text evidence="1">Belongs to the glycosyltransferase 2 family.</text>
</comment>
<dbReference type="InterPro" id="IPR029044">
    <property type="entry name" value="Nucleotide-diphossugar_trans"/>
</dbReference>
<feature type="transmembrane region" description="Helical" evidence="4">
    <location>
        <begin position="12"/>
        <end position="35"/>
    </location>
</feature>
<feature type="transmembrane region" description="Helical" evidence="4">
    <location>
        <begin position="63"/>
        <end position="83"/>
    </location>
</feature>
<evidence type="ECO:0000256" key="3">
    <source>
        <dbReference type="ARBA" id="ARBA00022679"/>
    </source>
</evidence>
<dbReference type="Proteomes" id="UP000625033">
    <property type="component" value="Unassembled WGS sequence"/>
</dbReference>
<keyword evidence="7" id="KW-1185">Reference proteome</keyword>
<keyword evidence="4" id="KW-0812">Transmembrane</keyword>
<dbReference type="EMBL" id="JADOTZ010000001">
    <property type="protein sequence ID" value="MBG6084752.1"/>
    <property type="molecule type" value="Genomic_DNA"/>
</dbReference>